<dbReference type="GO" id="GO:0071500">
    <property type="term" value="P:cellular response to nitrosative stress"/>
    <property type="evidence" value="ECO:0007669"/>
    <property type="project" value="TreeGrafter"/>
</dbReference>
<organism evidence="3 4">
    <name type="scientific">Mucor saturninus</name>
    <dbReference type="NCBI Taxonomy" id="64648"/>
    <lineage>
        <taxon>Eukaryota</taxon>
        <taxon>Fungi</taxon>
        <taxon>Fungi incertae sedis</taxon>
        <taxon>Mucoromycota</taxon>
        <taxon>Mucoromycotina</taxon>
        <taxon>Mucoromycetes</taxon>
        <taxon>Mucorales</taxon>
        <taxon>Mucorineae</taxon>
        <taxon>Mucoraceae</taxon>
        <taxon>Mucor</taxon>
    </lineage>
</organism>
<dbReference type="Gene3D" id="1.10.490.10">
    <property type="entry name" value="Globins"/>
    <property type="match status" value="1"/>
</dbReference>
<dbReference type="GO" id="GO:0020037">
    <property type="term" value="F:heme binding"/>
    <property type="evidence" value="ECO:0007669"/>
    <property type="project" value="InterPro"/>
</dbReference>
<evidence type="ECO:0000256" key="1">
    <source>
        <dbReference type="SAM" id="MobiDB-lite"/>
    </source>
</evidence>
<protein>
    <recommendedName>
        <fullName evidence="2">Globin domain-containing protein</fullName>
    </recommendedName>
</protein>
<dbReference type="AlphaFoldDB" id="A0A8H7UVT4"/>
<comment type="caution">
    <text evidence="3">The sequence shown here is derived from an EMBL/GenBank/DDBJ whole genome shotgun (WGS) entry which is preliminary data.</text>
</comment>
<dbReference type="OrthoDB" id="2013972at2759"/>
<dbReference type="GO" id="GO:0019825">
    <property type="term" value="F:oxygen binding"/>
    <property type="evidence" value="ECO:0007669"/>
    <property type="project" value="InterPro"/>
</dbReference>
<dbReference type="InterPro" id="IPR029063">
    <property type="entry name" value="SAM-dependent_MTases_sf"/>
</dbReference>
<dbReference type="GO" id="GO:0008941">
    <property type="term" value="F:nitric oxide dioxygenase NAD(P)H activity"/>
    <property type="evidence" value="ECO:0007669"/>
    <property type="project" value="TreeGrafter"/>
</dbReference>
<dbReference type="Proteomes" id="UP000603453">
    <property type="component" value="Unassembled WGS sequence"/>
</dbReference>
<dbReference type="PANTHER" id="PTHR43396:SF6">
    <property type="entry name" value="ABL201WP"/>
    <property type="match status" value="1"/>
</dbReference>
<dbReference type="GO" id="GO:0071949">
    <property type="term" value="F:FAD binding"/>
    <property type="evidence" value="ECO:0007669"/>
    <property type="project" value="TreeGrafter"/>
</dbReference>
<evidence type="ECO:0000313" key="4">
    <source>
        <dbReference type="Proteomes" id="UP000603453"/>
    </source>
</evidence>
<sequence>MGISTSRSLKHDNETVRSIKVPKHLQPLKRKQTKKRSSESVTTVINSPKINERLSNNKNRIMNCSSSQFTWSNGRKFSSEISSSKDYVTYHLPQDQHELDRQRVQSYILRWVFESRHIVPPMIKDMLLDGIRVLDVSCGPGLYVGNPFMDMAQDFHKSTFDSIDICNLIAPKQEIDTIYHEVKLSPPVGPQKLLDNFTFTPYNVVKEHRIPYPDDTFDYTQQSLVTLAYAKEDWKTVMLDLKRVTKPGGYIQLLEIDLCPQPLGNASGLWRDQVLQCFEDKRGVDIGIPKRLNQVLAEIGLIEIETRFVSVPVGSWGLDIGLLWEENLNRFLEAMRPYLVETMQVTDEQYKKDRAAFQNELQNVKAFNNICIAWVAQSTTSPLSNTVDPSKQTPLQQTDPPSPVIASRIQPNETPPTQAQIDIVRYTWERVSDTRHPGDDPNVSASHAFGLAFYEALFELDPSLKHLFTNIFQQARALAGMISYIARAPNVVGQKPCRSPPTSGCGFASPPPSGRALTIREINAKKRKENPATTFSELVINTANHSSDSVSQGDDIEGDPERLLYKLRELGARHYFYNVQSHQLSLVGPAILTAIKARLGKEFIPEVAEAWTRAHAYATYHMKIGLEAQNAWESNRRKSTSSKIPSNLNHGTKSNCMIQ</sequence>
<dbReference type="SUPFAM" id="SSF53335">
    <property type="entry name" value="S-adenosyl-L-methionine-dependent methyltransferases"/>
    <property type="match status" value="1"/>
</dbReference>
<dbReference type="PROSITE" id="PS01033">
    <property type="entry name" value="GLOBIN"/>
    <property type="match status" value="1"/>
</dbReference>
<dbReference type="SUPFAM" id="SSF46458">
    <property type="entry name" value="Globin-like"/>
    <property type="match status" value="2"/>
</dbReference>
<dbReference type="EMBL" id="JAEPRD010000083">
    <property type="protein sequence ID" value="KAG2200481.1"/>
    <property type="molecule type" value="Genomic_DNA"/>
</dbReference>
<proteinExistence type="predicted"/>
<accession>A0A8H7UVT4</accession>
<reference evidence="3" key="1">
    <citation type="submission" date="2020-12" db="EMBL/GenBank/DDBJ databases">
        <title>Metabolic potential, ecology and presence of endohyphal bacteria is reflected in genomic diversity of Mucoromycotina.</title>
        <authorList>
            <person name="Muszewska A."/>
            <person name="Okrasinska A."/>
            <person name="Steczkiewicz K."/>
            <person name="Drgas O."/>
            <person name="Orlowska M."/>
            <person name="Perlinska-Lenart U."/>
            <person name="Aleksandrzak-Piekarczyk T."/>
            <person name="Szatraj K."/>
            <person name="Zielenkiewicz U."/>
            <person name="Pilsyk S."/>
            <person name="Malc E."/>
            <person name="Mieczkowski P."/>
            <person name="Kruszewska J.S."/>
            <person name="Biernat P."/>
            <person name="Pawlowska J."/>
        </authorList>
    </citation>
    <scope>NUCLEOTIDE SEQUENCE</scope>
    <source>
        <strain evidence="3">WA0000017839</strain>
    </source>
</reference>
<dbReference type="GO" id="GO:0046210">
    <property type="term" value="P:nitric oxide catabolic process"/>
    <property type="evidence" value="ECO:0007669"/>
    <property type="project" value="TreeGrafter"/>
</dbReference>
<name>A0A8H7UVT4_9FUNG</name>
<dbReference type="InterPro" id="IPR000971">
    <property type="entry name" value="Globin"/>
</dbReference>
<evidence type="ECO:0000313" key="3">
    <source>
        <dbReference type="EMBL" id="KAG2200481.1"/>
    </source>
</evidence>
<gene>
    <name evidence="3" type="ORF">INT47_011461</name>
</gene>
<dbReference type="Pfam" id="PF00042">
    <property type="entry name" value="Globin"/>
    <property type="match status" value="1"/>
</dbReference>
<dbReference type="PANTHER" id="PTHR43396">
    <property type="entry name" value="FLAVOHEMOPROTEIN"/>
    <property type="match status" value="1"/>
</dbReference>
<feature type="region of interest" description="Disordered" evidence="1">
    <location>
        <begin position="1"/>
        <end position="20"/>
    </location>
</feature>
<dbReference type="InterPro" id="IPR012292">
    <property type="entry name" value="Globin/Proto"/>
</dbReference>
<dbReference type="InterPro" id="IPR009050">
    <property type="entry name" value="Globin-like_sf"/>
</dbReference>
<keyword evidence="4" id="KW-1185">Reference proteome</keyword>
<feature type="compositionally biased region" description="Polar residues" evidence="1">
    <location>
        <begin position="641"/>
        <end position="659"/>
    </location>
</feature>
<feature type="domain" description="Globin" evidence="2">
    <location>
        <begin position="415"/>
        <end position="627"/>
    </location>
</feature>
<feature type="region of interest" description="Disordered" evidence="1">
    <location>
        <begin position="634"/>
        <end position="659"/>
    </location>
</feature>
<dbReference type="Gene3D" id="3.40.50.150">
    <property type="entry name" value="Vaccinia Virus protein VP39"/>
    <property type="match status" value="1"/>
</dbReference>
<evidence type="ECO:0000259" key="2">
    <source>
        <dbReference type="PROSITE" id="PS01033"/>
    </source>
</evidence>